<dbReference type="NCBIfam" id="NF003555">
    <property type="entry name" value="PRK05218.1"/>
    <property type="match status" value="1"/>
</dbReference>
<comment type="function">
    <text evidence="7">Molecular chaperone. Has ATPase activity.</text>
</comment>
<feature type="binding site" evidence="8">
    <location>
        <begin position="132"/>
        <end position="137"/>
    </location>
    <ligand>
        <name>ATP</name>
        <dbReference type="ChEBI" id="CHEBI:30616"/>
    </ligand>
</feature>
<evidence type="ECO:0000256" key="3">
    <source>
        <dbReference type="ARBA" id="ARBA00022741"/>
    </source>
</evidence>
<keyword evidence="5 7" id="KW-0346">Stress response</keyword>
<dbReference type="Gene3D" id="1.20.120.790">
    <property type="entry name" value="Heat shock protein 90, C-terminal domain"/>
    <property type="match status" value="1"/>
</dbReference>
<evidence type="ECO:0000256" key="8">
    <source>
        <dbReference type="PIRSR" id="PIRSR002583-1"/>
    </source>
</evidence>
<dbReference type="InterPro" id="IPR020568">
    <property type="entry name" value="Ribosomal_Su5_D2-typ_SF"/>
</dbReference>
<evidence type="ECO:0000313" key="10">
    <source>
        <dbReference type="EMBL" id="SOC07239.1"/>
    </source>
</evidence>
<feature type="binding site" evidence="8">
    <location>
        <position position="91"/>
    </location>
    <ligand>
        <name>ATP</name>
        <dbReference type="ChEBI" id="CHEBI:30616"/>
    </ligand>
</feature>
<gene>
    <name evidence="7" type="primary">htpG</name>
    <name evidence="10" type="ORF">SAMN05421512_105323</name>
</gene>
<reference evidence="10 11" key="1">
    <citation type="submission" date="2017-08" db="EMBL/GenBank/DDBJ databases">
        <authorList>
            <person name="de Groot N.N."/>
        </authorList>
    </citation>
    <scope>NUCLEOTIDE SEQUENCE [LARGE SCALE GENOMIC DNA]</scope>
    <source>
        <strain evidence="10 11">USBA 352</strain>
    </source>
</reference>
<dbReference type="GO" id="GO:0140662">
    <property type="term" value="F:ATP-dependent protein folding chaperone"/>
    <property type="evidence" value="ECO:0007669"/>
    <property type="project" value="InterPro"/>
</dbReference>
<dbReference type="Gene3D" id="3.30.230.80">
    <property type="match status" value="1"/>
</dbReference>
<comment type="subcellular location">
    <subcellularLocation>
        <location evidence="7">Cytoplasm</location>
    </subcellularLocation>
</comment>
<evidence type="ECO:0000256" key="5">
    <source>
        <dbReference type="ARBA" id="ARBA00023016"/>
    </source>
</evidence>
<dbReference type="EMBL" id="OBML01000005">
    <property type="protein sequence ID" value="SOC07239.1"/>
    <property type="molecule type" value="Genomic_DNA"/>
</dbReference>
<dbReference type="AlphaFoldDB" id="A0A285SI38"/>
<dbReference type="OrthoDB" id="9802640at2"/>
<dbReference type="PIRSF" id="PIRSF002583">
    <property type="entry name" value="Hsp90"/>
    <property type="match status" value="1"/>
</dbReference>
<protein>
    <recommendedName>
        <fullName evidence="7">Chaperone protein HtpG</fullName>
    </recommendedName>
    <alternativeName>
        <fullName evidence="7">Heat shock protein HtpG</fullName>
    </alternativeName>
    <alternativeName>
        <fullName evidence="7">High temperature protein G</fullName>
    </alternativeName>
</protein>
<feature type="binding site" evidence="8">
    <location>
        <position position="49"/>
    </location>
    <ligand>
        <name>ATP</name>
        <dbReference type="ChEBI" id="CHEBI:30616"/>
    </ligand>
</feature>
<dbReference type="Gene3D" id="3.40.50.11260">
    <property type="match status" value="1"/>
</dbReference>
<dbReference type="PROSITE" id="PS00298">
    <property type="entry name" value="HSP90"/>
    <property type="match status" value="1"/>
</dbReference>
<dbReference type="InterPro" id="IPR001404">
    <property type="entry name" value="Hsp90_fam"/>
</dbReference>
<dbReference type="FunFam" id="3.30.565.10:FF:000357">
    <property type="entry name" value="Heat shock protein HSP 90-beta"/>
    <property type="match status" value="1"/>
</dbReference>
<keyword evidence="3 7" id="KW-0547">Nucleotide-binding</keyword>
<sequence>MSTEPNTTGAGTEAPQSHAFQAEVARLLHLMVHSVYSNKDIFLRELISNAADACERLRHAALTDPSLLGEDTEFGILLEADEAGRRLVVSDNGSGMSRQELIDNLGTIARSGTKAFMDRLGEGKDGTALIGQFGVGFYSAFMVAEKVDVISRAAGSSEAWQWSSDGLGAFTVEPAGDDADVPARGTRVILHLKDDAASYARPATIERIVRAYSAHVPVPITLVVLPAEDGEESEPRRLADGTALWTRSKSEIGEEEYREFYGHVSGQFDEPAMTVHYRAEGRHEYSVLLFVPSMKPFDLFDPDRKGRVKLYVRRVFIADDVDLLPAWLRFVRGVIDSSDLPLNLSREMLQHNPVLDAIRKGVTNRLLGDLQKLSESDAAAYEKVWETFGPVLKEGIYEDFERKEKLLGLARFRSSSDSGQSWRSLHDYVADMKENQTQIYYATGASLEAIAASPHLEGFRARGVEVLHLSDPVDAFWVQMVEGFEGKPFRSITQGAAELDAIPVSETESDADKKAEAGDTDIGLVTAFLKETLGERVSDVRSSSRLAESPVCLVAPEHGPDRQFEKLMSRQGDGRARLAPVLEFNPSHELLSRLSSALAGSGDKGKLADTAWLLFDQALILDGEVPADPVAFARRLSAVMGRGL</sequence>
<dbReference type="InterPro" id="IPR037196">
    <property type="entry name" value="HSP90_C"/>
</dbReference>
<feature type="region of interest" description="A; substrate-binding" evidence="7">
    <location>
        <begin position="1"/>
        <end position="346"/>
    </location>
</feature>
<dbReference type="RefSeq" id="WP_097174950.1">
    <property type="nucleotide sequence ID" value="NZ_OBML01000005.1"/>
</dbReference>
<feature type="binding site" evidence="8">
    <location>
        <position position="45"/>
    </location>
    <ligand>
        <name>ATP</name>
        <dbReference type="ChEBI" id="CHEBI:30616"/>
    </ligand>
</feature>
<comment type="caution">
    <text evidence="7">Lacks conserved residue(s) required for the propagation of feature annotation.</text>
</comment>
<keyword evidence="6 7" id="KW-0143">Chaperone</keyword>
<accession>A0A285SI38</accession>
<dbReference type="Proteomes" id="UP000219331">
    <property type="component" value="Unassembled WGS sequence"/>
</dbReference>
<dbReference type="PANTHER" id="PTHR11528">
    <property type="entry name" value="HEAT SHOCK PROTEIN 90 FAMILY MEMBER"/>
    <property type="match status" value="1"/>
</dbReference>
<name>A0A285SI38_9HYPH</name>
<feature type="domain" description="Histidine kinase/HSP90-like ATPase" evidence="9">
    <location>
        <begin position="38"/>
        <end position="196"/>
    </location>
</feature>
<feature type="binding site" evidence="8">
    <location>
        <position position="104"/>
    </location>
    <ligand>
        <name>ATP</name>
        <dbReference type="ChEBI" id="CHEBI:30616"/>
    </ligand>
</feature>
<organism evidence="10 11">
    <name type="scientific">Stappia indica</name>
    <dbReference type="NCBI Taxonomy" id="538381"/>
    <lineage>
        <taxon>Bacteria</taxon>
        <taxon>Pseudomonadati</taxon>
        <taxon>Pseudomonadota</taxon>
        <taxon>Alphaproteobacteria</taxon>
        <taxon>Hyphomicrobiales</taxon>
        <taxon>Stappiaceae</taxon>
        <taxon>Stappia</taxon>
    </lineage>
</organism>
<feature type="binding site" evidence="8">
    <location>
        <position position="186"/>
    </location>
    <ligand>
        <name>ATP</name>
        <dbReference type="ChEBI" id="CHEBI:30616"/>
    </ligand>
</feature>
<dbReference type="GO" id="GO:0005737">
    <property type="term" value="C:cytoplasm"/>
    <property type="evidence" value="ECO:0007669"/>
    <property type="project" value="UniProtKB-SubCell"/>
</dbReference>
<dbReference type="HAMAP" id="MF_00505">
    <property type="entry name" value="HSP90"/>
    <property type="match status" value="1"/>
</dbReference>
<evidence type="ECO:0000256" key="4">
    <source>
        <dbReference type="ARBA" id="ARBA00022840"/>
    </source>
</evidence>
<evidence type="ECO:0000256" key="7">
    <source>
        <dbReference type="HAMAP-Rule" id="MF_00505"/>
    </source>
</evidence>
<evidence type="ECO:0000259" key="9">
    <source>
        <dbReference type="SMART" id="SM00387"/>
    </source>
</evidence>
<evidence type="ECO:0000256" key="6">
    <source>
        <dbReference type="ARBA" id="ARBA00023186"/>
    </source>
</evidence>
<feature type="region of interest" description="C" evidence="7">
    <location>
        <begin position="567"/>
        <end position="644"/>
    </location>
</feature>
<feature type="binding site" evidence="8">
    <location>
        <position position="96"/>
    </location>
    <ligand>
        <name>ATP</name>
        <dbReference type="ChEBI" id="CHEBI:30616"/>
    </ligand>
</feature>
<dbReference type="Gene3D" id="3.30.565.10">
    <property type="entry name" value="Histidine kinase-like ATPase, C-terminal domain"/>
    <property type="match status" value="1"/>
</dbReference>
<dbReference type="SUPFAM" id="SSF55874">
    <property type="entry name" value="ATPase domain of HSP90 chaperone/DNA topoisomerase II/histidine kinase"/>
    <property type="match status" value="1"/>
</dbReference>
<dbReference type="SUPFAM" id="SSF110942">
    <property type="entry name" value="HSP90 C-terminal domain"/>
    <property type="match status" value="1"/>
</dbReference>
<dbReference type="SUPFAM" id="SSF54211">
    <property type="entry name" value="Ribosomal protein S5 domain 2-like"/>
    <property type="match status" value="1"/>
</dbReference>
<dbReference type="GO" id="GO:0016887">
    <property type="term" value="F:ATP hydrolysis activity"/>
    <property type="evidence" value="ECO:0007669"/>
    <property type="project" value="InterPro"/>
</dbReference>
<feature type="binding site" evidence="8">
    <location>
        <position position="346"/>
    </location>
    <ligand>
        <name>ATP</name>
        <dbReference type="ChEBI" id="CHEBI:30616"/>
    </ligand>
</feature>
<dbReference type="InterPro" id="IPR019805">
    <property type="entry name" value="Heat_shock_protein_90_CS"/>
</dbReference>
<keyword evidence="11" id="KW-1185">Reference proteome</keyword>
<dbReference type="Pfam" id="PF13589">
    <property type="entry name" value="HATPase_c_3"/>
    <property type="match status" value="1"/>
</dbReference>
<dbReference type="SMART" id="SM00387">
    <property type="entry name" value="HATPase_c"/>
    <property type="match status" value="1"/>
</dbReference>
<dbReference type="Pfam" id="PF00183">
    <property type="entry name" value="HSP90"/>
    <property type="match status" value="1"/>
</dbReference>
<proteinExistence type="inferred from homology"/>
<evidence type="ECO:0000313" key="11">
    <source>
        <dbReference type="Proteomes" id="UP000219331"/>
    </source>
</evidence>
<dbReference type="GO" id="GO:0051082">
    <property type="term" value="F:unfolded protein binding"/>
    <property type="evidence" value="ECO:0007669"/>
    <property type="project" value="UniProtKB-UniRule"/>
</dbReference>
<dbReference type="PRINTS" id="PR00775">
    <property type="entry name" value="HEATSHOCK90"/>
</dbReference>
<evidence type="ECO:0000256" key="1">
    <source>
        <dbReference type="ARBA" id="ARBA00008239"/>
    </source>
</evidence>
<evidence type="ECO:0000256" key="2">
    <source>
        <dbReference type="ARBA" id="ARBA00022490"/>
    </source>
</evidence>
<comment type="similarity">
    <text evidence="1 7">Belongs to the heat shock protein 90 family.</text>
</comment>
<dbReference type="GO" id="GO:0005524">
    <property type="term" value="F:ATP binding"/>
    <property type="evidence" value="ECO:0007669"/>
    <property type="project" value="UniProtKB-UniRule"/>
</dbReference>
<comment type="subunit">
    <text evidence="7">Homodimer.</text>
</comment>
<dbReference type="InterPro" id="IPR036890">
    <property type="entry name" value="HATPase_C_sf"/>
</dbReference>
<keyword evidence="2 7" id="KW-0963">Cytoplasm</keyword>
<keyword evidence="4 7" id="KW-0067">ATP-binding</keyword>
<dbReference type="InterPro" id="IPR003594">
    <property type="entry name" value="HATPase_dom"/>
</dbReference>
<feature type="binding site" evidence="8">
    <location>
        <begin position="111"/>
        <end position="112"/>
    </location>
    <ligand>
        <name>ATP</name>
        <dbReference type="ChEBI" id="CHEBI:30616"/>
    </ligand>
</feature>
<dbReference type="STRING" id="538381.GCA_001696535_01897"/>
<dbReference type="CDD" id="cd16927">
    <property type="entry name" value="HATPase_Hsp90-like"/>
    <property type="match status" value="1"/>
</dbReference>
<dbReference type="InterPro" id="IPR020575">
    <property type="entry name" value="Hsp90_N"/>
</dbReference>